<dbReference type="InterPro" id="IPR014189">
    <property type="entry name" value="Quinone_OxRdtase_PIG3"/>
</dbReference>
<accession>A0A940NNH7</accession>
<dbReference type="InterPro" id="IPR011032">
    <property type="entry name" value="GroES-like_sf"/>
</dbReference>
<protein>
    <submittedName>
        <fullName evidence="4">NAD(P)H-quinone oxidoreductase</fullName>
    </submittedName>
</protein>
<dbReference type="Pfam" id="PF08240">
    <property type="entry name" value="ADH_N"/>
    <property type="match status" value="1"/>
</dbReference>
<dbReference type="RefSeq" id="WP_209405881.1">
    <property type="nucleotide sequence ID" value="NZ_JAGIYQ010000007.1"/>
</dbReference>
<dbReference type="InterPro" id="IPR036291">
    <property type="entry name" value="NAD(P)-bd_dom_sf"/>
</dbReference>
<dbReference type="SUPFAM" id="SSF51735">
    <property type="entry name" value="NAD(P)-binding Rossmann-fold domains"/>
    <property type="match status" value="1"/>
</dbReference>
<evidence type="ECO:0000259" key="3">
    <source>
        <dbReference type="SMART" id="SM00829"/>
    </source>
</evidence>
<dbReference type="NCBIfam" id="TIGR02824">
    <property type="entry name" value="quinone_pig3"/>
    <property type="match status" value="1"/>
</dbReference>
<keyword evidence="5" id="KW-1185">Reference proteome</keyword>
<feature type="domain" description="Enoyl reductase (ER)" evidence="3">
    <location>
        <begin position="8"/>
        <end position="322"/>
    </location>
</feature>
<evidence type="ECO:0000256" key="1">
    <source>
        <dbReference type="ARBA" id="ARBA00022857"/>
    </source>
</evidence>
<comment type="caution">
    <text evidence="4">The sequence shown here is derived from an EMBL/GenBank/DDBJ whole genome shotgun (WGS) entry which is preliminary data.</text>
</comment>
<gene>
    <name evidence="4" type="ORF">J5Y03_11890</name>
</gene>
<dbReference type="CDD" id="cd05276">
    <property type="entry name" value="p53_inducible_oxidoreductase"/>
    <property type="match status" value="1"/>
</dbReference>
<dbReference type="GO" id="GO:0070402">
    <property type="term" value="F:NADPH binding"/>
    <property type="evidence" value="ECO:0007669"/>
    <property type="project" value="TreeGrafter"/>
</dbReference>
<dbReference type="InterPro" id="IPR020843">
    <property type="entry name" value="ER"/>
</dbReference>
<dbReference type="InterPro" id="IPR013149">
    <property type="entry name" value="ADH-like_C"/>
</dbReference>
<dbReference type="GO" id="GO:0016651">
    <property type="term" value="F:oxidoreductase activity, acting on NAD(P)H"/>
    <property type="evidence" value="ECO:0007669"/>
    <property type="project" value="TreeGrafter"/>
</dbReference>
<evidence type="ECO:0000256" key="2">
    <source>
        <dbReference type="ARBA" id="ARBA00023002"/>
    </source>
</evidence>
<dbReference type="SMART" id="SM00829">
    <property type="entry name" value="PKS_ER"/>
    <property type="match status" value="1"/>
</dbReference>
<keyword evidence="2" id="KW-0560">Oxidoreductase</keyword>
<proteinExistence type="predicted"/>
<dbReference type="PANTHER" id="PTHR48106">
    <property type="entry name" value="QUINONE OXIDOREDUCTASE PIG3-RELATED"/>
    <property type="match status" value="1"/>
</dbReference>
<dbReference type="Proteomes" id="UP000682134">
    <property type="component" value="Unassembled WGS sequence"/>
</dbReference>
<dbReference type="Gene3D" id="3.90.180.10">
    <property type="entry name" value="Medium-chain alcohol dehydrogenases, catalytic domain"/>
    <property type="match status" value="1"/>
</dbReference>
<organism evidence="4 5">
    <name type="scientific">Gottfriedia endophytica</name>
    <dbReference type="NCBI Taxonomy" id="2820819"/>
    <lineage>
        <taxon>Bacteria</taxon>
        <taxon>Bacillati</taxon>
        <taxon>Bacillota</taxon>
        <taxon>Bacilli</taxon>
        <taxon>Bacillales</taxon>
        <taxon>Bacillaceae</taxon>
        <taxon>Gottfriedia</taxon>
    </lineage>
</organism>
<reference evidence="4" key="1">
    <citation type="submission" date="2021-04" db="EMBL/GenBank/DDBJ databases">
        <title>Genome seq and assembly of Bacillus sp.</title>
        <authorList>
            <person name="Chhetri G."/>
        </authorList>
    </citation>
    <scope>NUCLEOTIDE SEQUENCE</scope>
    <source>
        <strain evidence="4">RG28</strain>
    </source>
</reference>
<keyword evidence="1" id="KW-0521">NADP</keyword>
<dbReference type="EMBL" id="JAGIYQ010000007">
    <property type="protein sequence ID" value="MBP0725871.1"/>
    <property type="molecule type" value="Genomic_DNA"/>
</dbReference>
<dbReference type="PANTHER" id="PTHR48106:SF18">
    <property type="entry name" value="QUINONE OXIDOREDUCTASE PIG3"/>
    <property type="match status" value="1"/>
</dbReference>
<dbReference type="Gene3D" id="3.40.50.720">
    <property type="entry name" value="NAD(P)-binding Rossmann-like Domain"/>
    <property type="match status" value="1"/>
</dbReference>
<name>A0A940NNH7_9BACI</name>
<sequence>MKAILINEDTKQLYVGNWEDPVLGADDLIIRVQATAINRADVIQKYGKYPVPKGASPILGLEMAGVVEEIGENVSGWKYGDRVFSLLAGGGYAEKVSIPAKMAMKIPDNLSFKEAAAIPEVFLTAYLNLFDLGNLKPAETVLIHAGASGVGTAAIQLVKAIGATSIVTVGTKEKVEACLNLGANYVINYKEQSFDEEVNNITNGKGVNLILDFVGASYYEKNLNSISNDGKIILIATLGGSIIQDFNISTLMFRRIQLIGSTLRSLSVERKIELTEHFSKFAIPLFENGSLKPVMDSTWSLEEVNKAHERMENNLNIGKLVLLMNK</sequence>
<dbReference type="InterPro" id="IPR013154">
    <property type="entry name" value="ADH-like_N"/>
</dbReference>
<evidence type="ECO:0000313" key="4">
    <source>
        <dbReference type="EMBL" id="MBP0725871.1"/>
    </source>
</evidence>
<evidence type="ECO:0000313" key="5">
    <source>
        <dbReference type="Proteomes" id="UP000682134"/>
    </source>
</evidence>
<dbReference type="Pfam" id="PF00107">
    <property type="entry name" value="ADH_zinc_N"/>
    <property type="match status" value="1"/>
</dbReference>
<dbReference type="AlphaFoldDB" id="A0A940NNH7"/>
<dbReference type="SUPFAM" id="SSF50129">
    <property type="entry name" value="GroES-like"/>
    <property type="match status" value="1"/>
</dbReference>